<dbReference type="InterPro" id="IPR000118">
    <property type="entry name" value="Granulin"/>
</dbReference>
<name>A0A4U5MUV0_STECR</name>
<dbReference type="Pfam" id="PF00396">
    <property type="entry name" value="Granulin"/>
    <property type="match status" value="1"/>
</dbReference>
<proteinExistence type="predicted"/>
<gene>
    <name evidence="3" type="ORF">L596_020819</name>
</gene>
<accession>A0A4U5MUV0</accession>
<evidence type="ECO:0000313" key="3">
    <source>
        <dbReference type="EMBL" id="TKR73518.1"/>
    </source>
</evidence>
<keyword evidence="4" id="KW-1185">Reference proteome</keyword>
<keyword evidence="1" id="KW-1015">Disulfide bond</keyword>
<comment type="caution">
    <text evidence="3">The sequence shown here is derived from an EMBL/GenBank/DDBJ whole genome shotgun (WGS) entry which is preliminary data.</text>
</comment>
<dbReference type="Proteomes" id="UP000298663">
    <property type="component" value="Unassembled WGS sequence"/>
</dbReference>
<reference evidence="3 4" key="1">
    <citation type="journal article" date="2015" name="Genome Biol.">
        <title>Comparative genomics of Steinernema reveals deeply conserved gene regulatory networks.</title>
        <authorList>
            <person name="Dillman A.R."/>
            <person name="Macchietto M."/>
            <person name="Porter C.F."/>
            <person name="Rogers A."/>
            <person name="Williams B."/>
            <person name="Antoshechkin I."/>
            <person name="Lee M.M."/>
            <person name="Goodwin Z."/>
            <person name="Lu X."/>
            <person name="Lewis E.E."/>
            <person name="Goodrich-Blair H."/>
            <person name="Stock S.P."/>
            <person name="Adams B.J."/>
            <person name="Sternberg P.W."/>
            <person name="Mortazavi A."/>
        </authorList>
    </citation>
    <scope>NUCLEOTIDE SEQUENCE [LARGE SCALE GENOMIC DNA]</scope>
    <source>
        <strain evidence="3 4">ALL</strain>
    </source>
</reference>
<dbReference type="AlphaFoldDB" id="A0A4U5MUV0"/>
<protein>
    <recommendedName>
        <fullName evidence="2">Granulins domain-containing protein</fullName>
    </recommendedName>
</protein>
<reference evidence="3 4" key="2">
    <citation type="journal article" date="2019" name="G3 (Bethesda)">
        <title>Hybrid Assembly of the Genome of the Entomopathogenic Nematode Steinernema carpocapsae Identifies the X-Chromosome.</title>
        <authorList>
            <person name="Serra L."/>
            <person name="Macchietto M."/>
            <person name="Macias-Munoz A."/>
            <person name="McGill C.J."/>
            <person name="Rodriguez I.M."/>
            <person name="Rodriguez B."/>
            <person name="Murad R."/>
            <person name="Mortazavi A."/>
        </authorList>
    </citation>
    <scope>NUCLEOTIDE SEQUENCE [LARGE SCALE GENOMIC DNA]</scope>
    <source>
        <strain evidence="3 4">ALL</strain>
    </source>
</reference>
<dbReference type="Gene3D" id="2.10.25.160">
    <property type="entry name" value="Granulin"/>
    <property type="match status" value="1"/>
</dbReference>
<dbReference type="InterPro" id="IPR037277">
    <property type="entry name" value="Granulin_sf"/>
</dbReference>
<dbReference type="OrthoDB" id="5949339at2759"/>
<organism evidence="3 4">
    <name type="scientific">Steinernema carpocapsae</name>
    <name type="common">Entomopathogenic nematode</name>
    <dbReference type="NCBI Taxonomy" id="34508"/>
    <lineage>
        <taxon>Eukaryota</taxon>
        <taxon>Metazoa</taxon>
        <taxon>Ecdysozoa</taxon>
        <taxon>Nematoda</taxon>
        <taxon>Chromadorea</taxon>
        <taxon>Rhabditida</taxon>
        <taxon>Tylenchina</taxon>
        <taxon>Panagrolaimomorpha</taxon>
        <taxon>Strongyloidoidea</taxon>
        <taxon>Steinernematidae</taxon>
        <taxon>Steinernema</taxon>
    </lineage>
</organism>
<dbReference type="EMBL" id="AZBU02000006">
    <property type="protein sequence ID" value="TKR73518.1"/>
    <property type="molecule type" value="Genomic_DNA"/>
</dbReference>
<evidence type="ECO:0000259" key="2">
    <source>
        <dbReference type="Pfam" id="PF00396"/>
    </source>
</evidence>
<feature type="domain" description="Granulins" evidence="2">
    <location>
        <begin position="27"/>
        <end position="65"/>
    </location>
</feature>
<evidence type="ECO:0000313" key="4">
    <source>
        <dbReference type="Proteomes" id="UP000298663"/>
    </source>
</evidence>
<evidence type="ECO:0000256" key="1">
    <source>
        <dbReference type="ARBA" id="ARBA00023157"/>
    </source>
</evidence>
<sequence length="98" mass="11184">MRLQIFQPISCSKLLHSCPSGQTETVCLRHLNFYCCSLRNAVCCPSDRKCCPTGFYSSVNEQFCIRCNLAGDEFRMPVATSSAFVEPTEYRFLSDFYI</sequence>